<gene>
    <name evidence="1" type="ORF">EgrG_000087200</name>
</gene>
<dbReference type="WBParaSite" id="EgrG_000087200">
    <property type="protein sequence ID" value="EgrG_000087200"/>
    <property type="gene ID" value="EgrG_000087200"/>
</dbReference>
<dbReference type="AlphaFoldDB" id="A0A068WYN4"/>
<reference evidence="3" key="3">
    <citation type="submission" date="2020-10" db="UniProtKB">
        <authorList>
            <consortium name="WormBaseParasite"/>
        </authorList>
    </citation>
    <scope>IDENTIFICATION</scope>
</reference>
<proteinExistence type="predicted"/>
<dbReference type="EMBL" id="LK028661">
    <property type="protein sequence ID" value="CDS24963.1"/>
    <property type="molecule type" value="Genomic_DNA"/>
</dbReference>
<evidence type="ECO:0000313" key="3">
    <source>
        <dbReference type="WBParaSite" id="EgrG_000087200"/>
    </source>
</evidence>
<organism evidence="1">
    <name type="scientific">Echinococcus granulosus</name>
    <name type="common">Hydatid tapeworm</name>
    <dbReference type="NCBI Taxonomy" id="6210"/>
    <lineage>
        <taxon>Eukaryota</taxon>
        <taxon>Metazoa</taxon>
        <taxon>Spiralia</taxon>
        <taxon>Lophotrochozoa</taxon>
        <taxon>Platyhelminthes</taxon>
        <taxon>Cestoda</taxon>
        <taxon>Eucestoda</taxon>
        <taxon>Cyclophyllidea</taxon>
        <taxon>Taeniidae</taxon>
        <taxon>Echinococcus</taxon>
        <taxon>Echinococcus granulosus group</taxon>
    </lineage>
</organism>
<sequence length="70" mass="7738">MTSILEYGNNEAAVNSANAFAQVGSRMYTHKSDIEPEFWYGRGDRRILLPSSVRTYGLALPVVEGKGSEE</sequence>
<accession>A0A068WYN4</accession>
<name>A0A068WYN4_ECHGR</name>
<reference evidence="1 2" key="1">
    <citation type="journal article" date="2013" name="Nature">
        <title>The genomes of four tapeworm species reveal adaptations to parasitism.</title>
        <authorList>
            <person name="Tsai I.J."/>
            <person name="Zarowiecki M."/>
            <person name="Holroyd N."/>
            <person name="Garciarrubio A."/>
            <person name="Sanchez-Flores A."/>
            <person name="Brooks K.L."/>
            <person name="Tracey A."/>
            <person name="Bobes R.J."/>
            <person name="Fragoso G."/>
            <person name="Sciutto E."/>
            <person name="Aslett M."/>
            <person name="Beasley H."/>
            <person name="Bennett H.M."/>
            <person name="Cai J."/>
            <person name="Camicia F."/>
            <person name="Clark R."/>
            <person name="Cucher M."/>
            <person name="De Silva N."/>
            <person name="Day T.A."/>
            <person name="Deplazes P."/>
            <person name="Estrada K."/>
            <person name="Fernandez C."/>
            <person name="Holland P.W."/>
            <person name="Hou J."/>
            <person name="Hu S."/>
            <person name="Huckvale T."/>
            <person name="Hung S.S."/>
            <person name="Kamenetzky L."/>
            <person name="Keane J.A."/>
            <person name="Kiss F."/>
            <person name="Koziol U."/>
            <person name="Lambert O."/>
            <person name="Liu K."/>
            <person name="Luo X."/>
            <person name="Luo Y."/>
            <person name="Macchiaroli N."/>
            <person name="Nichol S."/>
            <person name="Paps J."/>
            <person name="Parkinson J."/>
            <person name="Pouchkina-Stantcheva N."/>
            <person name="Riddiford N."/>
            <person name="Rosenzvit M."/>
            <person name="Salinas G."/>
            <person name="Wasmuth J.D."/>
            <person name="Zamanian M."/>
            <person name="Zheng Y."/>
            <person name="Cai X."/>
            <person name="Soberon X."/>
            <person name="Olson P.D."/>
            <person name="Laclette J.P."/>
            <person name="Brehm K."/>
            <person name="Berriman M."/>
            <person name="Garciarrubio A."/>
            <person name="Bobes R.J."/>
            <person name="Fragoso G."/>
            <person name="Sanchez-Flores A."/>
            <person name="Estrada K."/>
            <person name="Cevallos M.A."/>
            <person name="Morett E."/>
            <person name="Gonzalez V."/>
            <person name="Portillo T."/>
            <person name="Ochoa-Leyva A."/>
            <person name="Jose M.V."/>
            <person name="Sciutto E."/>
            <person name="Landa A."/>
            <person name="Jimenez L."/>
            <person name="Valdes V."/>
            <person name="Carrero J.C."/>
            <person name="Larralde C."/>
            <person name="Morales-Montor J."/>
            <person name="Limon-Lason J."/>
            <person name="Soberon X."/>
            <person name="Laclette J.P."/>
        </authorList>
    </citation>
    <scope>NUCLEOTIDE SEQUENCE [LARGE SCALE GENOMIC DNA]</scope>
</reference>
<evidence type="ECO:0000313" key="2">
    <source>
        <dbReference type="Proteomes" id="UP000492820"/>
    </source>
</evidence>
<dbReference type="Proteomes" id="UP000492820">
    <property type="component" value="Unassembled WGS sequence"/>
</dbReference>
<reference evidence="1" key="2">
    <citation type="submission" date="2014-06" db="EMBL/GenBank/DDBJ databases">
        <authorList>
            <person name="Aslett M."/>
        </authorList>
    </citation>
    <scope>NUCLEOTIDE SEQUENCE</scope>
</reference>
<evidence type="ECO:0000313" key="1">
    <source>
        <dbReference type="EMBL" id="CDS24963.1"/>
    </source>
</evidence>
<protein>
    <submittedName>
        <fullName evidence="1 3">Uncharacterized protein</fullName>
    </submittedName>
</protein>